<dbReference type="InterPro" id="IPR001633">
    <property type="entry name" value="EAL_dom"/>
</dbReference>
<gene>
    <name evidence="3" type="ORF">MXD59_00430</name>
</gene>
<dbReference type="Pfam" id="PF00563">
    <property type="entry name" value="EAL"/>
    <property type="match status" value="1"/>
</dbReference>
<dbReference type="RefSeq" id="WP_248822964.1">
    <property type="nucleotide sequence ID" value="NZ_JALKFT010000001.1"/>
</dbReference>
<dbReference type="Gene3D" id="3.20.20.450">
    <property type="entry name" value="EAL domain"/>
    <property type="match status" value="1"/>
</dbReference>
<feature type="domain" description="EAL" evidence="2">
    <location>
        <begin position="152"/>
        <end position="393"/>
    </location>
</feature>
<dbReference type="SUPFAM" id="SSF141868">
    <property type="entry name" value="EAL domain-like"/>
    <property type="match status" value="1"/>
</dbReference>
<organism evidence="3 4">
    <name type="scientific">Frankia umida</name>
    <dbReference type="NCBI Taxonomy" id="573489"/>
    <lineage>
        <taxon>Bacteria</taxon>
        <taxon>Bacillati</taxon>
        <taxon>Actinomycetota</taxon>
        <taxon>Actinomycetes</taxon>
        <taxon>Frankiales</taxon>
        <taxon>Frankiaceae</taxon>
        <taxon>Frankia</taxon>
    </lineage>
</organism>
<dbReference type="Gene3D" id="3.30.450.40">
    <property type="match status" value="1"/>
</dbReference>
<dbReference type="Pfam" id="PF01590">
    <property type="entry name" value="GAF"/>
    <property type="match status" value="1"/>
</dbReference>
<accession>A0ABT0JTE6</accession>
<evidence type="ECO:0000313" key="4">
    <source>
        <dbReference type="Proteomes" id="UP001201873"/>
    </source>
</evidence>
<proteinExistence type="predicted"/>
<evidence type="ECO:0000256" key="1">
    <source>
        <dbReference type="SAM" id="MobiDB-lite"/>
    </source>
</evidence>
<comment type="caution">
    <text evidence="3">The sequence shown here is derived from an EMBL/GenBank/DDBJ whole genome shotgun (WGS) entry which is preliminary data.</text>
</comment>
<dbReference type="PANTHER" id="PTHR33121">
    <property type="entry name" value="CYCLIC DI-GMP PHOSPHODIESTERASE PDEF"/>
    <property type="match status" value="1"/>
</dbReference>
<name>A0ABT0JTE6_9ACTN</name>
<sequence>MRAPSTALVELLELLRRRLHMEAAWLGRLDGDLLVIQVISGRELPLGLVAGSTVRRDQSLFRHILAGDLPNLIPDTWSDPRTVSLAPVRELAVRAYAATPVLDADGRTYGLVGCLSRQPQPSLGDRELRLLNLLAGLLTGYVTDLHRMWESRSRIWRRIQAVMEEGAPHMHFQPIIDLRTGRTIAVEALSRFRTHAVPEEVFADAAQVGLGAELELTAVDRALAMLPQLPPDIRLAVNASPSVVTNQLADRFLRTGRPEQLILELTEREYIADDDDDLFAVVERLRSHGVRIALDDVGTGYAGLGVLLCLRPDIIKLDRSIVRDMAVSPAHAAVAAGMSRIADGLGSDVIAEGIEAPADLEAVIGASIGYGQGFLLGSPRADLTSLGRFPGISGTSGTSGRPLRPLTGARPR</sequence>
<dbReference type="Proteomes" id="UP001201873">
    <property type="component" value="Unassembled WGS sequence"/>
</dbReference>
<dbReference type="InterPro" id="IPR003018">
    <property type="entry name" value="GAF"/>
</dbReference>
<dbReference type="InterPro" id="IPR035919">
    <property type="entry name" value="EAL_sf"/>
</dbReference>
<dbReference type="SMART" id="SM00052">
    <property type="entry name" value="EAL"/>
    <property type="match status" value="1"/>
</dbReference>
<reference evidence="3 4" key="1">
    <citation type="submission" date="2022-04" db="EMBL/GenBank/DDBJ databases">
        <title>Genome diversity in the genus Frankia.</title>
        <authorList>
            <person name="Carlos-Shanley C."/>
            <person name="Hahn D."/>
        </authorList>
    </citation>
    <scope>NUCLEOTIDE SEQUENCE [LARGE SCALE GENOMIC DNA]</scope>
    <source>
        <strain evidence="3 4">Ag45/Mut15</strain>
    </source>
</reference>
<dbReference type="PROSITE" id="PS50883">
    <property type="entry name" value="EAL"/>
    <property type="match status" value="1"/>
</dbReference>
<dbReference type="CDD" id="cd01948">
    <property type="entry name" value="EAL"/>
    <property type="match status" value="1"/>
</dbReference>
<dbReference type="SUPFAM" id="SSF55781">
    <property type="entry name" value="GAF domain-like"/>
    <property type="match status" value="1"/>
</dbReference>
<dbReference type="InterPro" id="IPR029016">
    <property type="entry name" value="GAF-like_dom_sf"/>
</dbReference>
<dbReference type="EMBL" id="JALKFT010000001">
    <property type="protein sequence ID" value="MCK9874263.1"/>
    <property type="molecule type" value="Genomic_DNA"/>
</dbReference>
<dbReference type="PANTHER" id="PTHR33121:SF70">
    <property type="entry name" value="SIGNALING PROTEIN YKOW"/>
    <property type="match status" value="1"/>
</dbReference>
<evidence type="ECO:0000313" key="3">
    <source>
        <dbReference type="EMBL" id="MCK9874263.1"/>
    </source>
</evidence>
<dbReference type="InterPro" id="IPR050706">
    <property type="entry name" value="Cyclic-di-GMP_PDE-like"/>
</dbReference>
<feature type="region of interest" description="Disordered" evidence="1">
    <location>
        <begin position="392"/>
        <end position="412"/>
    </location>
</feature>
<protein>
    <submittedName>
        <fullName evidence="3">EAL domain-containing protein</fullName>
    </submittedName>
</protein>
<evidence type="ECO:0000259" key="2">
    <source>
        <dbReference type="PROSITE" id="PS50883"/>
    </source>
</evidence>
<keyword evidence="4" id="KW-1185">Reference proteome</keyword>